<organism evidence="12 13">
    <name type="scientific">Dactylosporangium darangshiense</name>
    <dbReference type="NCBI Taxonomy" id="579108"/>
    <lineage>
        <taxon>Bacteria</taxon>
        <taxon>Bacillati</taxon>
        <taxon>Actinomycetota</taxon>
        <taxon>Actinomycetes</taxon>
        <taxon>Micromonosporales</taxon>
        <taxon>Micromonosporaceae</taxon>
        <taxon>Dactylosporangium</taxon>
    </lineage>
</organism>
<feature type="domain" description="Protein export membrane protein SecD/SecF C-terminal" evidence="11">
    <location>
        <begin position="112"/>
        <end position="303"/>
    </location>
</feature>
<evidence type="ECO:0000256" key="10">
    <source>
        <dbReference type="SAM" id="MobiDB-lite"/>
    </source>
</evidence>
<dbReference type="Pfam" id="PF02355">
    <property type="entry name" value="SecD_SecF_C"/>
    <property type="match status" value="1"/>
</dbReference>
<comment type="similarity">
    <text evidence="9">Belongs to the SecD/SecF family. SecF subfamily.</text>
</comment>
<dbReference type="InterPro" id="IPR022813">
    <property type="entry name" value="SecD/SecF_arch_bac"/>
</dbReference>
<sequence>MSAGGIAARLYRGEAGVDIVGRRKIWFIVAGVAIVIAIASMLVRGFTLGIEFEGGNQYNVPVKVGTLSQVETAFADAGVSVKTGQTVGDSQYIIKTELINDPTRQTEIKNAVAQHFNIDASQISDSAVSTSWGGQVTDKAALSLAIFLAVVLVYLIARFEWRMAAAAVASLLLDLILTGGVYSLVGFEVTPSTVIGFLTILGFALYDVVVVFDKVQENTRGITGSSTSTYAEAANLAVNQTLMRSINTGLVALLPVGGLLFIGAGLLGAGTLKDLGLVLFIGMGVAVYSSIFFATPVLAELKSREPRLQAHATRVQAKRTAQAKEAANKSQTVARDSDGVPIGSGGPAKSLERSELAGAAPRPGARPAARPGQGKRPRAGGRPGGGTSGRR</sequence>
<feature type="transmembrane region" description="Helical" evidence="9">
    <location>
        <begin position="250"/>
        <end position="269"/>
    </location>
</feature>
<evidence type="ECO:0000256" key="9">
    <source>
        <dbReference type="HAMAP-Rule" id="MF_01464"/>
    </source>
</evidence>
<keyword evidence="4 9" id="KW-0812">Transmembrane</keyword>
<dbReference type="HAMAP" id="MF_01464_B">
    <property type="entry name" value="SecF_B"/>
    <property type="match status" value="1"/>
</dbReference>
<dbReference type="EMBL" id="BAABAT010000019">
    <property type="protein sequence ID" value="GAA4254873.1"/>
    <property type="molecule type" value="Genomic_DNA"/>
</dbReference>
<dbReference type="InterPro" id="IPR005665">
    <property type="entry name" value="SecF_bac"/>
</dbReference>
<name>A0ABP8DFM3_9ACTN</name>
<evidence type="ECO:0000256" key="3">
    <source>
        <dbReference type="ARBA" id="ARBA00022475"/>
    </source>
</evidence>
<keyword evidence="6 9" id="KW-1133">Transmembrane helix</keyword>
<keyword evidence="13" id="KW-1185">Reference proteome</keyword>
<comment type="subcellular location">
    <subcellularLocation>
        <location evidence="1 9">Cell membrane</location>
        <topology evidence="1 9">Multi-pass membrane protein</topology>
    </subcellularLocation>
</comment>
<keyword evidence="2 9" id="KW-0813">Transport</keyword>
<feature type="transmembrane region" description="Helical" evidence="9">
    <location>
        <begin position="164"/>
        <end position="187"/>
    </location>
</feature>
<dbReference type="InterPro" id="IPR048634">
    <property type="entry name" value="SecD_SecF_C"/>
</dbReference>
<evidence type="ECO:0000256" key="2">
    <source>
        <dbReference type="ARBA" id="ARBA00022448"/>
    </source>
</evidence>
<keyword evidence="5 9" id="KW-0653">Protein transport</keyword>
<dbReference type="Gene3D" id="1.20.1640.10">
    <property type="entry name" value="Multidrug efflux transporter AcrB transmembrane domain"/>
    <property type="match status" value="1"/>
</dbReference>
<feature type="compositionally biased region" description="Low complexity" evidence="10">
    <location>
        <begin position="357"/>
        <end position="372"/>
    </location>
</feature>
<keyword evidence="3 9" id="KW-1003">Cell membrane</keyword>
<dbReference type="RefSeq" id="WP_345131865.1">
    <property type="nucleotide sequence ID" value="NZ_BAABAT010000019.1"/>
</dbReference>
<gene>
    <name evidence="9 12" type="primary">secF</name>
    <name evidence="12" type="ORF">GCM10022255_061320</name>
</gene>
<dbReference type="Proteomes" id="UP001500620">
    <property type="component" value="Unassembled WGS sequence"/>
</dbReference>
<evidence type="ECO:0000313" key="12">
    <source>
        <dbReference type="EMBL" id="GAA4254873.1"/>
    </source>
</evidence>
<evidence type="ECO:0000256" key="4">
    <source>
        <dbReference type="ARBA" id="ARBA00022692"/>
    </source>
</evidence>
<dbReference type="PRINTS" id="PR01755">
    <property type="entry name" value="SECFTRNLCASE"/>
</dbReference>
<comment type="caution">
    <text evidence="12">The sequence shown here is derived from an EMBL/GenBank/DDBJ whole genome shotgun (WGS) entry which is preliminary data.</text>
</comment>
<evidence type="ECO:0000256" key="1">
    <source>
        <dbReference type="ARBA" id="ARBA00004651"/>
    </source>
</evidence>
<evidence type="ECO:0000256" key="7">
    <source>
        <dbReference type="ARBA" id="ARBA00023010"/>
    </source>
</evidence>
<feature type="compositionally biased region" description="Gly residues" evidence="10">
    <location>
        <begin position="381"/>
        <end position="391"/>
    </location>
</feature>
<evidence type="ECO:0000256" key="8">
    <source>
        <dbReference type="ARBA" id="ARBA00023136"/>
    </source>
</evidence>
<feature type="transmembrane region" description="Helical" evidence="9">
    <location>
        <begin position="275"/>
        <end position="299"/>
    </location>
</feature>
<evidence type="ECO:0000256" key="6">
    <source>
        <dbReference type="ARBA" id="ARBA00022989"/>
    </source>
</evidence>
<dbReference type="Pfam" id="PF07549">
    <property type="entry name" value="Sec_GG"/>
    <property type="match status" value="1"/>
</dbReference>
<proteinExistence type="inferred from homology"/>
<keyword evidence="7 9" id="KW-0811">Translocation</keyword>
<reference evidence="13" key="1">
    <citation type="journal article" date="2019" name="Int. J. Syst. Evol. Microbiol.">
        <title>The Global Catalogue of Microorganisms (GCM) 10K type strain sequencing project: providing services to taxonomists for standard genome sequencing and annotation.</title>
        <authorList>
            <consortium name="The Broad Institute Genomics Platform"/>
            <consortium name="The Broad Institute Genome Sequencing Center for Infectious Disease"/>
            <person name="Wu L."/>
            <person name="Ma J."/>
        </authorList>
    </citation>
    <scope>NUCLEOTIDE SEQUENCE [LARGE SCALE GENOMIC DNA]</scope>
    <source>
        <strain evidence="13">JCM 17441</strain>
    </source>
</reference>
<accession>A0ABP8DFM3</accession>
<evidence type="ECO:0000313" key="13">
    <source>
        <dbReference type="Proteomes" id="UP001500620"/>
    </source>
</evidence>
<evidence type="ECO:0000259" key="11">
    <source>
        <dbReference type="Pfam" id="PF02355"/>
    </source>
</evidence>
<feature type="region of interest" description="Disordered" evidence="10">
    <location>
        <begin position="310"/>
        <end position="391"/>
    </location>
</feature>
<dbReference type="NCBIfam" id="TIGR00966">
    <property type="entry name" value="transloc_SecF"/>
    <property type="match status" value="1"/>
</dbReference>
<dbReference type="InterPro" id="IPR022645">
    <property type="entry name" value="SecD/SecF_bac"/>
</dbReference>
<protein>
    <recommendedName>
        <fullName evidence="9">Protein-export membrane protein SecF</fullName>
    </recommendedName>
</protein>
<keyword evidence="8 9" id="KW-0472">Membrane</keyword>
<comment type="subunit">
    <text evidence="9">Forms a complex with SecD. Part of the essential Sec protein translocation apparatus which comprises SecA, SecYEG and auxiliary proteins SecDF. Other proteins may also be involved.</text>
</comment>
<feature type="transmembrane region" description="Helical" evidence="9">
    <location>
        <begin position="140"/>
        <end position="157"/>
    </location>
</feature>
<feature type="transmembrane region" description="Helical" evidence="9">
    <location>
        <begin position="193"/>
        <end position="212"/>
    </location>
</feature>
<dbReference type="InterPro" id="IPR022646">
    <property type="entry name" value="SecD/SecF_CS"/>
</dbReference>
<comment type="function">
    <text evidence="9">Part of the Sec protein translocase complex. Interacts with the SecYEG preprotein conducting channel. SecDF uses the proton motive force (PMF) to complete protein translocation after the ATP-dependent function of SecA.</text>
</comment>
<feature type="transmembrane region" description="Helical" evidence="9">
    <location>
        <begin position="25"/>
        <end position="43"/>
    </location>
</feature>
<evidence type="ECO:0000256" key="5">
    <source>
        <dbReference type="ARBA" id="ARBA00022927"/>
    </source>
</evidence>
<dbReference type="PANTHER" id="PTHR30081">
    <property type="entry name" value="PROTEIN-EXPORT MEMBRANE PROTEIN SEC"/>
    <property type="match status" value="1"/>
</dbReference>
<dbReference type="PANTHER" id="PTHR30081:SF8">
    <property type="entry name" value="PROTEIN TRANSLOCASE SUBUNIT SECF"/>
    <property type="match status" value="1"/>
</dbReference>
<dbReference type="SUPFAM" id="SSF82866">
    <property type="entry name" value="Multidrug efflux transporter AcrB transmembrane domain"/>
    <property type="match status" value="1"/>
</dbReference>